<name>A0A9P4P0Q2_9PEZI</name>
<feature type="compositionally biased region" description="Basic and acidic residues" evidence="1">
    <location>
        <begin position="184"/>
        <end position="198"/>
    </location>
</feature>
<keyword evidence="3" id="KW-1185">Reference proteome</keyword>
<accession>A0A9P4P0Q2</accession>
<comment type="caution">
    <text evidence="2">The sequence shown here is derived from an EMBL/GenBank/DDBJ whole genome shotgun (WGS) entry which is preliminary data.</text>
</comment>
<feature type="compositionally biased region" description="Basic and acidic residues" evidence="1">
    <location>
        <begin position="205"/>
        <end position="216"/>
    </location>
</feature>
<reference evidence="2" key="1">
    <citation type="journal article" date="2020" name="Stud. Mycol.">
        <title>101 Dothideomycetes genomes: a test case for predicting lifestyles and emergence of pathogens.</title>
        <authorList>
            <person name="Haridas S."/>
            <person name="Albert R."/>
            <person name="Binder M."/>
            <person name="Bloem J."/>
            <person name="Labutti K."/>
            <person name="Salamov A."/>
            <person name="Andreopoulos B."/>
            <person name="Baker S."/>
            <person name="Barry K."/>
            <person name="Bills G."/>
            <person name="Bluhm B."/>
            <person name="Cannon C."/>
            <person name="Castanera R."/>
            <person name="Culley D."/>
            <person name="Daum C."/>
            <person name="Ezra D."/>
            <person name="Gonzalez J."/>
            <person name="Henrissat B."/>
            <person name="Kuo A."/>
            <person name="Liang C."/>
            <person name="Lipzen A."/>
            <person name="Lutzoni F."/>
            <person name="Magnuson J."/>
            <person name="Mondo S."/>
            <person name="Nolan M."/>
            <person name="Ohm R."/>
            <person name="Pangilinan J."/>
            <person name="Park H.-J."/>
            <person name="Ramirez L."/>
            <person name="Alfaro M."/>
            <person name="Sun H."/>
            <person name="Tritt A."/>
            <person name="Yoshinaga Y."/>
            <person name="Zwiers L.-H."/>
            <person name="Turgeon B."/>
            <person name="Goodwin S."/>
            <person name="Spatafora J."/>
            <person name="Crous P."/>
            <person name="Grigoriev I."/>
        </authorList>
    </citation>
    <scope>NUCLEOTIDE SEQUENCE</scope>
    <source>
        <strain evidence="2">CBS 130266</strain>
    </source>
</reference>
<feature type="region of interest" description="Disordered" evidence="1">
    <location>
        <begin position="139"/>
        <end position="159"/>
    </location>
</feature>
<evidence type="ECO:0000256" key="1">
    <source>
        <dbReference type="SAM" id="MobiDB-lite"/>
    </source>
</evidence>
<feature type="region of interest" description="Disordered" evidence="1">
    <location>
        <begin position="173"/>
        <end position="227"/>
    </location>
</feature>
<dbReference type="Proteomes" id="UP000800235">
    <property type="component" value="Unassembled WGS sequence"/>
</dbReference>
<dbReference type="OrthoDB" id="3565203at2759"/>
<evidence type="ECO:0000313" key="2">
    <source>
        <dbReference type="EMBL" id="KAF2435150.1"/>
    </source>
</evidence>
<feature type="compositionally biased region" description="Basic residues" evidence="1">
    <location>
        <begin position="42"/>
        <end position="52"/>
    </location>
</feature>
<feature type="region of interest" description="Disordered" evidence="1">
    <location>
        <begin position="32"/>
        <end position="76"/>
    </location>
</feature>
<sequence length="227" mass="26201">MVLFGGLEIVAAGYVYHKHQVHKKERAQLALEAEEAEEARRRAERRRRRTKRYQSEPPPDRKYDSNPSKPSKYTAVAPPVYYAPPGTMDTKTPQPSYPIPHSYIPPTLQPHHEPEYVYGPPPPEVRRQVEHFGPVPFHQKSQENISAPPPQHYESVEYPQHLAELSSETHWRRNEYPNGILRQDSGEASRRRSEDAPRVRFALPGEEHETQADELHLTTPPPPYTTI</sequence>
<proteinExistence type="predicted"/>
<gene>
    <name evidence="2" type="ORF">EJ08DRAFT_693039</name>
</gene>
<protein>
    <submittedName>
        <fullName evidence="2">Uncharacterized protein</fullName>
    </submittedName>
</protein>
<dbReference type="AlphaFoldDB" id="A0A9P4P0Q2"/>
<evidence type="ECO:0000313" key="3">
    <source>
        <dbReference type="Proteomes" id="UP000800235"/>
    </source>
</evidence>
<dbReference type="EMBL" id="MU007014">
    <property type="protein sequence ID" value="KAF2435150.1"/>
    <property type="molecule type" value="Genomic_DNA"/>
</dbReference>
<organism evidence="2 3">
    <name type="scientific">Tothia fuscella</name>
    <dbReference type="NCBI Taxonomy" id="1048955"/>
    <lineage>
        <taxon>Eukaryota</taxon>
        <taxon>Fungi</taxon>
        <taxon>Dikarya</taxon>
        <taxon>Ascomycota</taxon>
        <taxon>Pezizomycotina</taxon>
        <taxon>Dothideomycetes</taxon>
        <taxon>Pleosporomycetidae</taxon>
        <taxon>Venturiales</taxon>
        <taxon>Cylindrosympodiaceae</taxon>
        <taxon>Tothia</taxon>
    </lineage>
</organism>